<proteinExistence type="predicted"/>
<accession>A0A934K085</accession>
<feature type="non-terminal residue" evidence="1">
    <location>
        <position position="99"/>
    </location>
</feature>
<organism evidence="1 2">
    <name type="scientific">Candidatus Nephthysia bennettiae</name>
    <dbReference type="NCBI Taxonomy" id="3127016"/>
    <lineage>
        <taxon>Bacteria</taxon>
        <taxon>Bacillati</taxon>
        <taxon>Candidatus Dormiibacterota</taxon>
        <taxon>Candidatus Dormibacteria</taxon>
        <taxon>Candidatus Dormibacterales</taxon>
        <taxon>Candidatus Dormibacteraceae</taxon>
        <taxon>Candidatus Nephthysia</taxon>
    </lineage>
</organism>
<keyword evidence="2" id="KW-1185">Reference proteome</keyword>
<comment type="caution">
    <text evidence="1">The sequence shown here is derived from an EMBL/GenBank/DDBJ whole genome shotgun (WGS) entry which is preliminary data.</text>
</comment>
<dbReference type="Proteomes" id="UP000612893">
    <property type="component" value="Unassembled WGS sequence"/>
</dbReference>
<dbReference type="EMBL" id="JAEKNR010000009">
    <property type="protein sequence ID" value="MBJ7596564.1"/>
    <property type="molecule type" value="Genomic_DNA"/>
</dbReference>
<gene>
    <name evidence="1" type="ORF">JF922_00550</name>
</gene>
<evidence type="ECO:0000313" key="2">
    <source>
        <dbReference type="Proteomes" id="UP000612893"/>
    </source>
</evidence>
<dbReference type="AlphaFoldDB" id="A0A934K085"/>
<name>A0A934K085_9BACT</name>
<evidence type="ECO:0000313" key="1">
    <source>
        <dbReference type="EMBL" id="MBJ7596564.1"/>
    </source>
</evidence>
<protein>
    <submittedName>
        <fullName evidence="1">Uncharacterized protein</fullName>
    </submittedName>
</protein>
<sequence>MRRDSRVTGLGSVLAAAGVAELGRRALTPRSPLPEPAAVDLRSYFSEAELARGRRFARPQLALGLASEALQLGTLAALTLRPVRALRAGGRWRRPLAGG</sequence>
<reference evidence="1" key="1">
    <citation type="submission" date="2020-10" db="EMBL/GenBank/DDBJ databases">
        <title>Ca. Dormibacterota MAGs.</title>
        <authorList>
            <person name="Montgomery K."/>
        </authorList>
    </citation>
    <scope>NUCLEOTIDE SEQUENCE [LARGE SCALE GENOMIC DNA]</scope>
    <source>
        <strain evidence="1">SC8812_S17_10</strain>
    </source>
</reference>